<sequence>MNRSPYTTAATIQDIISKESILVEHLSGTELMYEVKVWIQTGKRKS</sequence>
<protein>
    <submittedName>
        <fullName evidence="1">Uncharacterized protein</fullName>
    </submittedName>
</protein>
<dbReference type="EMBL" id="FOUJ01000006">
    <property type="protein sequence ID" value="SFM85198.1"/>
    <property type="molecule type" value="Genomic_DNA"/>
</dbReference>
<gene>
    <name evidence="1" type="ORF">SAMN04488696_2622</name>
</gene>
<name>A0A1I4U880_9EURY</name>
<evidence type="ECO:0000313" key="1">
    <source>
        <dbReference type="EMBL" id="SFM85198.1"/>
    </source>
</evidence>
<dbReference type="Proteomes" id="UP000198535">
    <property type="component" value="Unassembled WGS sequence"/>
</dbReference>
<reference evidence="2" key="1">
    <citation type="submission" date="2016-10" db="EMBL/GenBank/DDBJ databases">
        <authorList>
            <person name="Varghese N."/>
            <person name="Submissions S."/>
        </authorList>
    </citation>
    <scope>NUCLEOTIDE SEQUENCE [LARGE SCALE GENOMIC DNA]</scope>
    <source>
        <strain evidence="2">Mob M</strain>
    </source>
</reference>
<keyword evidence="2" id="KW-1185">Reference proteome</keyword>
<evidence type="ECO:0000313" key="2">
    <source>
        <dbReference type="Proteomes" id="UP000198535"/>
    </source>
</evidence>
<proteinExistence type="predicted"/>
<dbReference type="AlphaFoldDB" id="A0A1I4U880"/>
<accession>A0A1I4U880</accession>
<organism evidence="1 2">
    <name type="scientific">Methanolobus profundi</name>
    <dbReference type="NCBI Taxonomy" id="487685"/>
    <lineage>
        <taxon>Archaea</taxon>
        <taxon>Methanobacteriati</taxon>
        <taxon>Methanobacteriota</taxon>
        <taxon>Stenosarchaea group</taxon>
        <taxon>Methanomicrobia</taxon>
        <taxon>Methanosarcinales</taxon>
        <taxon>Methanosarcinaceae</taxon>
        <taxon>Methanolobus</taxon>
    </lineage>
</organism>